<evidence type="ECO:0000313" key="1">
    <source>
        <dbReference type="EMBL" id="PWK84430.1"/>
    </source>
</evidence>
<organism evidence="1 2">
    <name type="scientific">Lentzea atacamensis</name>
    <dbReference type="NCBI Taxonomy" id="531938"/>
    <lineage>
        <taxon>Bacteria</taxon>
        <taxon>Bacillati</taxon>
        <taxon>Actinomycetota</taxon>
        <taxon>Actinomycetes</taxon>
        <taxon>Pseudonocardiales</taxon>
        <taxon>Pseudonocardiaceae</taxon>
        <taxon>Lentzea</taxon>
    </lineage>
</organism>
<name>A0A316HWT8_9PSEU</name>
<dbReference type="Proteomes" id="UP000246005">
    <property type="component" value="Unassembled WGS sequence"/>
</dbReference>
<protein>
    <submittedName>
        <fullName evidence="1">Uncharacterized protein</fullName>
    </submittedName>
</protein>
<gene>
    <name evidence="1" type="ORF">C8D88_10845</name>
</gene>
<dbReference type="EMBL" id="QGHB01000008">
    <property type="protein sequence ID" value="PWK84430.1"/>
    <property type="molecule type" value="Genomic_DNA"/>
</dbReference>
<sequence>MNVQDQVRSDEPRFDDFPTLCTIPLRAEWFDDAENLETGIVRGID</sequence>
<accession>A0A316HWT8</accession>
<proteinExistence type="predicted"/>
<reference evidence="1 2" key="1">
    <citation type="submission" date="2018-05" db="EMBL/GenBank/DDBJ databases">
        <title>Genomic Encyclopedia of Type Strains, Phase IV (KMG-IV): sequencing the most valuable type-strain genomes for metagenomic binning, comparative biology and taxonomic classification.</title>
        <authorList>
            <person name="Goeker M."/>
        </authorList>
    </citation>
    <scope>NUCLEOTIDE SEQUENCE [LARGE SCALE GENOMIC DNA]</scope>
    <source>
        <strain evidence="1 2">DSM 45480</strain>
    </source>
</reference>
<dbReference type="AlphaFoldDB" id="A0A316HWT8"/>
<comment type="caution">
    <text evidence="1">The sequence shown here is derived from an EMBL/GenBank/DDBJ whole genome shotgun (WGS) entry which is preliminary data.</text>
</comment>
<evidence type="ECO:0000313" key="2">
    <source>
        <dbReference type="Proteomes" id="UP000246005"/>
    </source>
</evidence>